<dbReference type="Proteomes" id="UP000183639">
    <property type="component" value="Unassembled WGS sequence"/>
</dbReference>
<evidence type="ECO:0000313" key="2">
    <source>
        <dbReference type="Proteomes" id="UP000183639"/>
    </source>
</evidence>
<evidence type="ECO:0000313" key="1">
    <source>
        <dbReference type="EMBL" id="SFI19444.1"/>
    </source>
</evidence>
<gene>
    <name evidence="1" type="ORF">SAMN04487861_12051</name>
</gene>
<dbReference type="AlphaFoldDB" id="A0A1I3G7P9"/>
<organism evidence="1 2">
    <name type="scientific">Selenomonas ruminantium</name>
    <dbReference type="NCBI Taxonomy" id="971"/>
    <lineage>
        <taxon>Bacteria</taxon>
        <taxon>Bacillati</taxon>
        <taxon>Bacillota</taxon>
        <taxon>Negativicutes</taxon>
        <taxon>Selenomonadales</taxon>
        <taxon>Selenomonadaceae</taxon>
        <taxon>Selenomonas</taxon>
    </lineage>
</organism>
<dbReference type="OrthoDB" id="1665678at2"/>
<proteinExistence type="predicted"/>
<accession>A0A1I3G7P9</accession>
<sequence length="126" mass="14689">MKFDTQAGYAFMHLYLSLHPKKSPAYDPTEEGYLSDVEESRLHHFAEFIRCNERVRAQQQSLRAETESQGAGWQDFTQHFMENVHGDIEFDDKELAAAFEKFKADVHRICSRPHTQLEIEIAKSLE</sequence>
<protein>
    <submittedName>
        <fullName evidence="1">Uncharacterized protein</fullName>
    </submittedName>
</protein>
<reference evidence="1 2" key="1">
    <citation type="submission" date="2016-10" db="EMBL/GenBank/DDBJ databases">
        <authorList>
            <person name="de Groot N.N."/>
        </authorList>
    </citation>
    <scope>NUCLEOTIDE SEQUENCE [LARGE SCALE GENOMIC DNA]</scope>
    <source>
        <strain evidence="1 2">Z108</strain>
    </source>
</reference>
<name>A0A1I3G7P9_SELRU</name>
<dbReference type="RefSeq" id="WP_075444818.1">
    <property type="nucleotide sequence ID" value="NZ_FOQK01000020.1"/>
</dbReference>
<dbReference type="EMBL" id="FOQK01000020">
    <property type="protein sequence ID" value="SFI19444.1"/>
    <property type="molecule type" value="Genomic_DNA"/>
</dbReference>